<evidence type="ECO:0000313" key="1">
    <source>
        <dbReference type="EMBL" id="JAD82685.1"/>
    </source>
</evidence>
<organism evidence="1">
    <name type="scientific">Arundo donax</name>
    <name type="common">Giant reed</name>
    <name type="synonym">Donax arundinaceus</name>
    <dbReference type="NCBI Taxonomy" id="35708"/>
    <lineage>
        <taxon>Eukaryota</taxon>
        <taxon>Viridiplantae</taxon>
        <taxon>Streptophyta</taxon>
        <taxon>Embryophyta</taxon>
        <taxon>Tracheophyta</taxon>
        <taxon>Spermatophyta</taxon>
        <taxon>Magnoliopsida</taxon>
        <taxon>Liliopsida</taxon>
        <taxon>Poales</taxon>
        <taxon>Poaceae</taxon>
        <taxon>PACMAD clade</taxon>
        <taxon>Arundinoideae</taxon>
        <taxon>Arundineae</taxon>
        <taxon>Arundo</taxon>
    </lineage>
</organism>
<sequence>MHSRLFKEDTFVLLRGSGIWGLLSLRHNRMYSLFCSSPPFPTT</sequence>
<reference evidence="1" key="2">
    <citation type="journal article" date="2015" name="Data Brief">
        <title>Shoot transcriptome of the giant reed, Arundo donax.</title>
        <authorList>
            <person name="Barrero R.A."/>
            <person name="Guerrero F.D."/>
            <person name="Moolhuijzen P."/>
            <person name="Goolsby J.A."/>
            <person name="Tidwell J."/>
            <person name="Bellgard S.E."/>
            <person name="Bellgard M.I."/>
        </authorList>
    </citation>
    <scope>NUCLEOTIDE SEQUENCE</scope>
    <source>
        <tissue evidence="1">Shoot tissue taken approximately 20 cm above the soil surface</tissue>
    </source>
</reference>
<proteinExistence type="predicted"/>
<reference evidence="1" key="1">
    <citation type="submission" date="2014-09" db="EMBL/GenBank/DDBJ databases">
        <authorList>
            <person name="Magalhaes I.L.F."/>
            <person name="Oliveira U."/>
            <person name="Santos F.R."/>
            <person name="Vidigal T.H.D.A."/>
            <person name="Brescovit A.D."/>
            <person name="Santos A.J."/>
        </authorList>
    </citation>
    <scope>NUCLEOTIDE SEQUENCE</scope>
    <source>
        <tissue evidence="1">Shoot tissue taken approximately 20 cm above the soil surface</tissue>
    </source>
</reference>
<accession>A0A0A9DAL3</accession>
<dbReference type="EMBL" id="GBRH01215210">
    <property type="protein sequence ID" value="JAD82685.1"/>
    <property type="molecule type" value="Transcribed_RNA"/>
</dbReference>
<protein>
    <submittedName>
        <fullName evidence="1">Uncharacterized protein</fullName>
    </submittedName>
</protein>
<name>A0A0A9DAL3_ARUDO</name>
<dbReference type="AlphaFoldDB" id="A0A0A9DAL3"/>